<dbReference type="SMART" id="SM00702">
    <property type="entry name" value="P4Hc"/>
    <property type="match status" value="1"/>
</dbReference>
<evidence type="ECO:0000256" key="1">
    <source>
        <dbReference type="ARBA" id="ARBA00001961"/>
    </source>
</evidence>
<dbReference type="InterPro" id="IPR044862">
    <property type="entry name" value="Pro_4_hyd_alph_FE2OG_OXY"/>
</dbReference>
<organism evidence="7 8">
    <name type="scientific">Emiliania huxleyi (strain CCMP1516)</name>
    <dbReference type="NCBI Taxonomy" id="280463"/>
    <lineage>
        <taxon>Eukaryota</taxon>
        <taxon>Haptista</taxon>
        <taxon>Haptophyta</taxon>
        <taxon>Prymnesiophyceae</taxon>
        <taxon>Isochrysidales</taxon>
        <taxon>Noelaerhabdaceae</taxon>
        <taxon>Emiliania</taxon>
    </lineage>
</organism>
<dbReference type="InterPro" id="IPR005123">
    <property type="entry name" value="Oxoglu/Fe-dep_dioxygenase_dom"/>
</dbReference>
<dbReference type="AlphaFoldDB" id="A0A0D3KLH8"/>
<dbReference type="GO" id="GO:0031418">
    <property type="term" value="F:L-ascorbic acid binding"/>
    <property type="evidence" value="ECO:0007669"/>
    <property type="project" value="InterPro"/>
</dbReference>
<proteinExistence type="predicted"/>
<evidence type="ECO:0000256" key="3">
    <source>
        <dbReference type="ARBA" id="ARBA00022964"/>
    </source>
</evidence>
<dbReference type="PROSITE" id="PS51471">
    <property type="entry name" value="FE2OG_OXY"/>
    <property type="match status" value="1"/>
</dbReference>
<evidence type="ECO:0000313" key="8">
    <source>
        <dbReference type="Proteomes" id="UP000013827"/>
    </source>
</evidence>
<dbReference type="GeneID" id="17281883"/>
<dbReference type="GO" id="GO:0005506">
    <property type="term" value="F:iron ion binding"/>
    <property type="evidence" value="ECO:0007669"/>
    <property type="project" value="InterPro"/>
</dbReference>
<keyword evidence="5" id="KW-0408">Iron</keyword>
<feature type="domain" description="Fe2OG dioxygenase" evidence="6">
    <location>
        <begin position="175"/>
        <end position="291"/>
    </location>
</feature>
<sequence>MMLVPTVARALAPALPLRPAAVSPPAYAIPSHPCLQRVHGEPAPVYIIPDFLSGDECEALIDACGTLPEVRYIEHEEKKFSIGWLKAAPSLSLLALASATALSLGAGYSPSEALLATSGAVTGVCGLAHGVSTLVANSDRVQIFTGTKWDASGHHAEKLFLARAGALFGHMPRDRFEPVTVTRYKEGEYQRKHVDARLDAMRDEAFGSTGLGQRIAQVIVYLRSPEAGGETAFHGDAFSEWRPRAEVQPVAGQALVFPTATLDGVPDERYVHSGEAVKRGEKWIVGTWLDAAPPTLFQEIMAQWEWLQQAHDYVVAMPALRERVSSFRKSAWEFTSTAKAAAPARRSLGRTLCSHWAALLAFRLLQAHDQLSAIAPLADISLPAPSLQLGDGEGGGELLRGARPYWLTTGHGTGSHWH</sequence>
<keyword evidence="8" id="KW-1185">Reference proteome</keyword>
<dbReference type="PaxDb" id="2903-EOD36613"/>
<evidence type="ECO:0000313" key="7">
    <source>
        <dbReference type="EnsemblProtists" id="EOD36613"/>
    </source>
</evidence>
<dbReference type="Pfam" id="PF13640">
    <property type="entry name" value="2OG-FeII_Oxy_3"/>
    <property type="match status" value="1"/>
</dbReference>
<dbReference type="InterPro" id="IPR006620">
    <property type="entry name" value="Pro_4_hyd_alph"/>
</dbReference>
<evidence type="ECO:0000256" key="4">
    <source>
        <dbReference type="ARBA" id="ARBA00023002"/>
    </source>
</evidence>
<dbReference type="InterPro" id="IPR045054">
    <property type="entry name" value="P4HA-like"/>
</dbReference>
<evidence type="ECO:0000256" key="5">
    <source>
        <dbReference type="ARBA" id="ARBA00023004"/>
    </source>
</evidence>
<keyword evidence="2" id="KW-0479">Metal-binding</keyword>
<dbReference type="EnsemblProtists" id="EOD36613">
    <property type="protein sequence ID" value="EOD36613"/>
    <property type="gene ID" value="EMIHUDRAFT_226115"/>
</dbReference>
<dbReference type="KEGG" id="ehx:EMIHUDRAFT_226115"/>
<dbReference type="GO" id="GO:0004656">
    <property type="term" value="F:procollagen-proline 4-dioxygenase activity"/>
    <property type="evidence" value="ECO:0007669"/>
    <property type="project" value="TreeGrafter"/>
</dbReference>
<keyword evidence="3" id="KW-0223">Dioxygenase</keyword>
<accession>A0A0D3KLH8</accession>
<reference evidence="7" key="2">
    <citation type="submission" date="2024-10" db="UniProtKB">
        <authorList>
            <consortium name="EnsemblProtists"/>
        </authorList>
    </citation>
    <scope>IDENTIFICATION</scope>
</reference>
<dbReference type="Proteomes" id="UP000013827">
    <property type="component" value="Unassembled WGS sequence"/>
</dbReference>
<comment type="cofactor">
    <cofactor evidence="1">
        <name>L-ascorbate</name>
        <dbReference type="ChEBI" id="CHEBI:38290"/>
    </cofactor>
</comment>
<evidence type="ECO:0000256" key="2">
    <source>
        <dbReference type="ARBA" id="ARBA00022723"/>
    </source>
</evidence>
<name>A0A0D3KLH8_EMIH1</name>
<dbReference type="HOGENOM" id="CLU_657948_0_0_1"/>
<evidence type="ECO:0000259" key="6">
    <source>
        <dbReference type="PROSITE" id="PS51471"/>
    </source>
</evidence>
<protein>
    <recommendedName>
        <fullName evidence="6">Fe2OG dioxygenase domain-containing protein</fullName>
    </recommendedName>
</protein>
<dbReference type="eggNOG" id="KOG1591">
    <property type="taxonomic scope" value="Eukaryota"/>
</dbReference>
<reference evidence="8" key="1">
    <citation type="journal article" date="2013" name="Nature">
        <title>Pan genome of the phytoplankton Emiliania underpins its global distribution.</title>
        <authorList>
            <person name="Read B.A."/>
            <person name="Kegel J."/>
            <person name="Klute M.J."/>
            <person name="Kuo A."/>
            <person name="Lefebvre S.C."/>
            <person name="Maumus F."/>
            <person name="Mayer C."/>
            <person name="Miller J."/>
            <person name="Monier A."/>
            <person name="Salamov A."/>
            <person name="Young J."/>
            <person name="Aguilar M."/>
            <person name="Claverie J.M."/>
            <person name="Frickenhaus S."/>
            <person name="Gonzalez K."/>
            <person name="Herman E.K."/>
            <person name="Lin Y.C."/>
            <person name="Napier J."/>
            <person name="Ogata H."/>
            <person name="Sarno A.F."/>
            <person name="Shmutz J."/>
            <person name="Schroeder D."/>
            <person name="de Vargas C."/>
            <person name="Verret F."/>
            <person name="von Dassow P."/>
            <person name="Valentin K."/>
            <person name="Van de Peer Y."/>
            <person name="Wheeler G."/>
            <person name="Dacks J.B."/>
            <person name="Delwiche C.F."/>
            <person name="Dyhrman S.T."/>
            <person name="Glockner G."/>
            <person name="John U."/>
            <person name="Richards T."/>
            <person name="Worden A.Z."/>
            <person name="Zhang X."/>
            <person name="Grigoriev I.V."/>
            <person name="Allen A.E."/>
            <person name="Bidle K."/>
            <person name="Borodovsky M."/>
            <person name="Bowler C."/>
            <person name="Brownlee C."/>
            <person name="Cock J.M."/>
            <person name="Elias M."/>
            <person name="Gladyshev V.N."/>
            <person name="Groth M."/>
            <person name="Guda C."/>
            <person name="Hadaegh A."/>
            <person name="Iglesias-Rodriguez M.D."/>
            <person name="Jenkins J."/>
            <person name="Jones B.M."/>
            <person name="Lawson T."/>
            <person name="Leese F."/>
            <person name="Lindquist E."/>
            <person name="Lobanov A."/>
            <person name="Lomsadze A."/>
            <person name="Malik S.B."/>
            <person name="Marsh M.E."/>
            <person name="Mackinder L."/>
            <person name="Mock T."/>
            <person name="Mueller-Roeber B."/>
            <person name="Pagarete A."/>
            <person name="Parker M."/>
            <person name="Probert I."/>
            <person name="Quesneville H."/>
            <person name="Raines C."/>
            <person name="Rensing S.A."/>
            <person name="Riano-Pachon D.M."/>
            <person name="Richier S."/>
            <person name="Rokitta S."/>
            <person name="Shiraiwa Y."/>
            <person name="Soanes D.M."/>
            <person name="van der Giezen M."/>
            <person name="Wahlund T.M."/>
            <person name="Williams B."/>
            <person name="Wilson W."/>
            <person name="Wolfe G."/>
            <person name="Wurch L.L."/>
        </authorList>
    </citation>
    <scope>NUCLEOTIDE SEQUENCE</scope>
</reference>
<dbReference type="RefSeq" id="XP_005789042.1">
    <property type="nucleotide sequence ID" value="XM_005788985.1"/>
</dbReference>
<dbReference type="PANTHER" id="PTHR10869">
    <property type="entry name" value="PROLYL 4-HYDROXYLASE ALPHA SUBUNIT"/>
    <property type="match status" value="1"/>
</dbReference>
<dbReference type="PANTHER" id="PTHR10869:SF246">
    <property type="entry name" value="TRANSMEMBRANE PROLYL 4-HYDROXYLASE"/>
    <property type="match status" value="1"/>
</dbReference>
<keyword evidence="4" id="KW-0560">Oxidoreductase</keyword>
<dbReference type="GO" id="GO:0005783">
    <property type="term" value="C:endoplasmic reticulum"/>
    <property type="evidence" value="ECO:0007669"/>
    <property type="project" value="TreeGrafter"/>
</dbReference>
<dbReference type="Gene3D" id="2.60.120.620">
    <property type="entry name" value="q2cbj1_9rhob like domain"/>
    <property type="match status" value="1"/>
</dbReference>